<accession>A0A8S5U2D7</accession>
<name>A0A8S5U2D7_9CAUD</name>
<reference evidence="1" key="1">
    <citation type="journal article" date="2021" name="Proc. Natl. Acad. Sci. U.S.A.">
        <title>A Catalog of Tens of Thousands of Viruses from Human Metagenomes Reveals Hidden Associations with Chronic Diseases.</title>
        <authorList>
            <person name="Tisza M.J."/>
            <person name="Buck C.B."/>
        </authorList>
    </citation>
    <scope>NUCLEOTIDE SEQUENCE</scope>
    <source>
        <strain evidence="1">Ctqzz19</strain>
    </source>
</reference>
<evidence type="ECO:0000313" key="1">
    <source>
        <dbReference type="EMBL" id="DAF88597.1"/>
    </source>
</evidence>
<dbReference type="EMBL" id="BK015988">
    <property type="protein sequence ID" value="DAF88597.1"/>
    <property type="molecule type" value="Genomic_DNA"/>
</dbReference>
<protein>
    <submittedName>
        <fullName evidence="1">Putative thioredoxin protein</fullName>
    </submittedName>
</protein>
<proteinExistence type="predicted"/>
<sequence>MNLLDFLNEFVDNLQDFQLVSGRTGEVLSAVDYWADSCGDDLNVYEECPVLGIAPDKVNNKDEYYIRIMIDTKEIGK</sequence>
<organism evidence="1">
    <name type="scientific">Siphoviridae sp. ctqzz19</name>
    <dbReference type="NCBI Taxonomy" id="2825682"/>
    <lineage>
        <taxon>Viruses</taxon>
        <taxon>Duplodnaviria</taxon>
        <taxon>Heunggongvirae</taxon>
        <taxon>Uroviricota</taxon>
        <taxon>Caudoviricetes</taxon>
    </lineage>
</organism>